<evidence type="ECO:0000256" key="3">
    <source>
        <dbReference type="ARBA" id="ARBA00022801"/>
    </source>
</evidence>
<proteinExistence type="inferred from homology"/>
<dbReference type="Proteomes" id="UP000265768">
    <property type="component" value="Unassembled WGS sequence"/>
</dbReference>
<feature type="region of interest" description="Disordered" evidence="8">
    <location>
        <begin position="17"/>
        <end position="47"/>
    </location>
</feature>
<feature type="active site" description="Charge relay system" evidence="5 6">
    <location>
        <position position="292"/>
    </location>
</feature>
<keyword evidence="9" id="KW-0732">Signal</keyword>
<keyword evidence="12" id="KW-1185">Reference proteome</keyword>
<dbReference type="GO" id="GO:0004252">
    <property type="term" value="F:serine-type endopeptidase activity"/>
    <property type="evidence" value="ECO:0007669"/>
    <property type="project" value="UniProtKB-UniRule"/>
</dbReference>
<evidence type="ECO:0000256" key="5">
    <source>
        <dbReference type="PIRSR" id="PIRSR615500-1"/>
    </source>
</evidence>
<accession>A0A3A4BAH0</accession>
<feature type="domain" description="Peptidase S8/S53" evidence="10">
    <location>
        <begin position="251"/>
        <end position="515"/>
    </location>
</feature>
<evidence type="ECO:0000313" key="12">
    <source>
        <dbReference type="Proteomes" id="UP000265768"/>
    </source>
</evidence>
<dbReference type="Gene3D" id="3.50.30.30">
    <property type="match status" value="1"/>
</dbReference>
<dbReference type="InterPro" id="IPR036852">
    <property type="entry name" value="Peptidase_S8/S53_dom_sf"/>
</dbReference>
<evidence type="ECO:0000256" key="7">
    <source>
        <dbReference type="RuleBase" id="RU003355"/>
    </source>
</evidence>
<feature type="chain" id="PRO_5017325541" description="Peptidase S8/S53 domain-containing protein" evidence="9">
    <location>
        <begin position="21"/>
        <end position="1345"/>
    </location>
</feature>
<dbReference type="Pfam" id="PF00082">
    <property type="entry name" value="Peptidase_S8"/>
    <property type="match status" value="1"/>
</dbReference>
<dbReference type="RefSeq" id="WP_119924556.1">
    <property type="nucleotide sequence ID" value="NZ_QZEY01000001.1"/>
</dbReference>
<gene>
    <name evidence="11" type="ORF">D5H75_01960</name>
</gene>
<evidence type="ECO:0000256" key="2">
    <source>
        <dbReference type="ARBA" id="ARBA00022670"/>
    </source>
</evidence>
<keyword evidence="4 6" id="KW-0720">Serine protease</keyword>
<dbReference type="InterPro" id="IPR050131">
    <property type="entry name" value="Peptidase_S8_subtilisin-like"/>
</dbReference>
<organism evidence="11 12">
    <name type="scientific">Bailinhaonella thermotolerans</name>
    <dbReference type="NCBI Taxonomy" id="1070861"/>
    <lineage>
        <taxon>Bacteria</taxon>
        <taxon>Bacillati</taxon>
        <taxon>Actinomycetota</taxon>
        <taxon>Actinomycetes</taxon>
        <taxon>Streptosporangiales</taxon>
        <taxon>Streptosporangiaceae</taxon>
        <taxon>Bailinhaonella</taxon>
    </lineage>
</organism>
<dbReference type="PROSITE" id="PS00138">
    <property type="entry name" value="SUBTILASE_SER"/>
    <property type="match status" value="1"/>
</dbReference>
<dbReference type="GO" id="GO:0006508">
    <property type="term" value="P:proteolysis"/>
    <property type="evidence" value="ECO:0007669"/>
    <property type="project" value="UniProtKB-KW"/>
</dbReference>
<evidence type="ECO:0000256" key="6">
    <source>
        <dbReference type="PROSITE-ProRule" id="PRU01240"/>
    </source>
</evidence>
<dbReference type="PROSITE" id="PS00136">
    <property type="entry name" value="SUBTILASE_ASP"/>
    <property type="match status" value="1"/>
</dbReference>
<dbReference type="SUPFAM" id="SSF52743">
    <property type="entry name" value="Subtilisin-like"/>
    <property type="match status" value="1"/>
</dbReference>
<keyword evidence="2 6" id="KW-0645">Protease</keyword>
<keyword evidence="3 6" id="KW-0378">Hydrolase</keyword>
<dbReference type="PRINTS" id="PR00723">
    <property type="entry name" value="SUBTILISIN"/>
</dbReference>
<evidence type="ECO:0000256" key="8">
    <source>
        <dbReference type="SAM" id="MobiDB-lite"/>
    </source>
</evidence>
<dbReference type="InterPro" id="IPR023827">
    <property type="entry name" value="Peptidase_S8_Asp-AS"/>
</dbReference>
<comment type="similarity">
    <text evidence="1 6 7">Belongs to the peptidase S8 family.</text>
</comment>
<feature type="active site" description="Charge relay system" evidence="5 6">
    <location>
        <position position="468"/>
    </location>
</feature>
<evidence type="ECO:0000256" key="4">
    <source>
        <dbReference type="ARBA" id="ARBA00022825"/>
    </source>
</evidence>
<dbReference type="InterPro" id="IPR023828">
    <property type="entry name" value="Peptidase_S8_Ser-AS"/>
</dbReference>
<dbReference type="InterPro" id="IPR015500">
    <property type="entry name" value="Peptidase_S8_subtilisin-rel"/>
</dbReference>
<dbReference type="PANTHER" id="PTHR43806">
    <property type="entry name" value="PEPTIDASE S8"/>
    <property type="match status" value="1"/>
</dbReference>
<dbReference type="Gene3D" id="3.40.50.200">
    <property type="entry name" value="Peptidase S8/S53 domain"/>
    <property type="match status" value="1"/>
</dbReference>
<reference evidence="11 12" key="1">
    <citation type="submission" date="2018-09" db="EMBL/GenBank/DDBJ databases">
        <title>YIM 75507 draft genome.</title>
        <authorList>
            <person name="Tang S."/>
            <person name="Feng Y."/>
        </authorList>
    </citation>
    <scope>NUCLEOTIDE SEQUENCE [LARGE SCALE GENOMIC DNA]</scope>
    <source>
        <strain evidence="11 12">YIM 75507</strain>
    </source>
</reference>
<dbReference type="InterPro" id="IPR000209">
    <property type="entry name" value="Peptidase_S8/S53_dom"/>
</dbReference>
<evidence type="ECO:0000256" key="1">
    <source>
        <dbReference type="ARBA" id="ARBA00011073"/>
    </source>
</evidence>
<dbReference type="PANTHER" id="PTHR43806:SF65">
    <property type="entry name" value="SERINE PROTEASE APRX"/>
    <property type="match status" value="1"/>
</dbReference>
<evidence type="ECO:0000259" key="10">
    <source>
        <dbReference type="Pfam" id="PF00082"/>
    </source>
</evidence>
<feature type="signal peptide" evidence="9">
    <location>
        <begin position="1"/>
        <end position="20"/>
    </location>
</feature>
<sequence>MGIAGIAVLVASGAAVPAAADPPTPTPAPPSAATGAPPPQAAGGLPGRKITLITGDVVLVRRVADRKGRPRYTATPLTAAPRPAGSPPVRFQTLETPAGDLYVIPSDAQGLFAEQLVERDLFNVRALAEQGHTDDREAALPVIVQYGAAAPGALARQADALPAAERPRALESITGAAVRLAKPRLAEFWAKVAAEPAAAAKRAAPAPGRAGRPALGAGLRRIWLDRTVRPALDQSVPQIGAPTAWAAGHDGTGATVAVLDTGIDAAHPDVKGKIDATENFSADASAADGHGHGTHVAATIAGTGAASGGRHRGVAPGARLMVGKVLADSGEGPTSAIIDGMEWAAGKGARVVNMSLGIPAPSDGTDPFSQAVDRLTATTGTLFVVAAGNTGGAGTIGPPGAAPSALTVGAVDKRDALAPFSSQGPLQGSGALKPDITAPGVDIVAARAAGTSMPTPVNDLYTSARGTSMAAPHVAGAAAILAARHPGWKAAALKSALTGTARPNPDLTVFQQGAGRVDVARAVEQTVTADVSSLGFGLVAAPYRTEPRPVTLTNHGAAPLTLTLTAEVRRGKGAPIAGAGIVSPGTVTIPPGGTAGLTVALDLTGDAGFGAYGGAVRATGPGGAEVLRLAVGAVKETPGQNLTLRAIPPKGWPTQQRIEEFVYWNLLRLDEPGLYSAPRDVPVSQIRVPRGTYMAITHFLVYDPETGDLTTVNLVDPEVKVERDTEVVIDGRRAKPVTVKTPRPAEQRASHQALIRETAQVGAWAVGWRTAAGGSDVLPSAAARDTLAFTPTEPVTTGTLRSTGMFTLAEPRATARVLGRDAPKITLSAPHYHFAQPRLDTTRTVQVADVGAGGAEEIARAGVRGKLALVSWSWRQGNAVNTGHARQLLDRLGAAGALGVIAYSDEALPYWEWQARDQPAYADRVAVPVLSAGPGEGAALRALTRKRPVFVELRARAEESYLYHLRLTAGGDRIADPPAYEAGADRLAEVDARYRADAPAAINPALLSYGTDGVNLDLVTLHGGPALLTAPRARTEYYGATSRDVVWYRFAQARALKERWADFGDLEEQGWDVFARPERTREDWFAPQVVGAYRARPEADALASRLILNGAPATVCTVCRDARDLIVFPWLTGAIAHKWGAGQDYATTRGRLSRDGREIPSAGGFPRFDLSGEPGAARYRLEHRATTLGRLVQRATDVTTTWEFTSQAPAKDEGTPQVACVANIGTAKGPCRIERVPLIRYGLASVLALDNTARAPGLLRLPLEVYHQDGPEQTAITGLTLKISYDRGRTWKDAPARRTGEGRYEARIIHPPLAEGTTVSLRATARNAAGSTVEQTVLNAYALRH</sequence>
<name>A0A3A4BAH0_9ACTN</name>
<protein>
    <recommendedName>
        <fullName evidence="10">Peptidase S8/S53 domain-containing protein</fullName>
    </recommendedName>
</protein>
<comment type="caution">
    <text evidence="11">The sequence shown here is derived from an EMBL/GenBank/DDBJ whole genome shotgun (WGS) entry which is preliminary data.</text>
</comment>
<dbReference type="EMBL" id="QZEY01000001">
    <property type="protein sequence ID" value="RJL35583.1"/>
    <property type="molecule type" value="Genomic_DNA"/>
</dbReference>
<evidence type="ECO:0000313" key="11">
    <source>
        <dbReference type="EMBL" id="RJL35583.1"/>
    </source>
</evidence>
<evidence type="ECO:0000256" key="9">
    <source>
        <dbReference type="SAM" id="SignalP"/>
    </source>
</evidence>
<feature type="compositionally biased region" description="Pro residues" evidence="8">
    <location>
        <begin position="20"/>
        <end position="40"/>
    </location>
</feature>
<dbReference type="OrthoDB" id="614750at2"/>
<feature type="active site" description="Charge relay system" evidence="5 6">
    <location>
        <position position="260"/>
    </location>
</feature>
<dbReference type="PROSITE" id="PS51892">
    <property type="entry name" value="SUBTILASE"/>
    <property type="match status" value="1"/>
</dbReference>